<protein>
    <submittedName>
        <fullName evidence="1">Uncharacterized protein</fullName>
    </submittedName>
</protein>
<proteinExistence type="predicted"/>
<reference evidence="1" key="1">
    <citation type="submission" date="2021-03" db="EMBL/GenBank/DDBJ databases">
        <authorList>
            <consortium name="DOE Joint Genome Institute"/>
            <person name="Ahrendt S."/>
            <person name="Looney B.P."/>
            <person name="Miyauchi S."/>
            <person name="Morin E."/>
            <person name="Drula E."/>
            <person name="Courty P.E."/>
            <person name="Chicoki N."/>
            <person name="Fauchery L."/>
            <person name="Kohler A."/>
            <person name="Kuo A."/>
            <person name="Labutti K."/>
            <person name="Pangilinan J."/>
            <person name="Lipzen A."/>
            <person name="Riley R."/>
            <person name="Andreopoulos W."/>
            <person name="He G."/>
            <person name="Johnson J."/>
            <person name="Barry K.W."/>
            <person name="Grigoriev I.V."/>
            <person name="Nagy L."/>
            <person name="Hibbett D."/>
            <person name="Henrissat B."/>
            <person name="Matheny P.B."/>
            <person name="Labbe J."/>
            <person name="Martin F."/>
        </authorList>
    </citation>
    <scope>NUCLEOTIDE SEQUENCE</scope>
    <source>
        <strain evidence="1">HHB10654</strain>
    </source>
</reference>
<dbReference type="Proteomes" id="UP000814140">
    <property type="component" value="Unassembled WGS sequence"/>
</dbReference>
<dbReference type="EMBL" id="MU277200">
    <property type="protein sequence ID" value="KAI0064066.1"/>
    <property type="molecule type" value="Genomic_DNA"/>
</dbReference>
<accession>A0ACB8T7E3</accession>
<evidence type="ECO:0000313" key="1">
    <source>
        <dbReference type="EMBL" id="KAI0064066.1"/>
    </source>
</evidence>
<evidence type="ECO:0000313" key="2">
    <source>
        <dbReference type="Proteomes" id="UP000814140"/>
    </source>
</evidence>
<sequence length="70" mass="7683">MLRQSCTSRLTFTGFVSAWAGTYINVNICFFQVKFHPSDTAHTSDPKPCNRQPGAQPVDGRDPAAPRSQA</sequence>
<keyword evidence="2" id="KW-1185">Reference proteome</keyword>
<reference evidence="1" key="2">
    <citation type="journal article" date="2022" name="New Phytol.">
        <title>Evolutionary transition to the ectomycorrhizal habit in the genomes of a hyperdiverse lineage of mushroom-forming fungi.</title>
        <authorList>
            <person name="Looney B."/>
            <person name="Miyauchi S."/>
            <person name="Morin E."/>
            <person name="Drula E."/>
            <person name="Courty P.E."/>
            <person name="Kohler A."/>
            <person name="Kuo A."/>
            <person name="LaButti K."/>
            <person name="Pangilinan J."/>
            <person name="Lipzen A."/>
            <person name="Riley R."/>
            <person name="Andreopoulos W."/>
            <person name="He G."/>
            <person name="Johnson J."/>
            <person name="Nolan M."/>
            <person name="Tritt A."/>
            <person name="Barry K.W."/>
            <person name="Grigoriev I.V."/>
            <person name="Nagy L.G."/>
            <person name="Hibbett D."/>
            <person name="Henrissat B."/>
            <person name="Matheny P.B."/>
            <person name="Labbe J."/>
            <person name="Martin F.M."/>
        </authorList>
    </citation>
    <scope>NUCLEOTIDE SEQUENCE</scope>
    <source>
        <strain evidence="1">HHB10654</strain>
    </source>
</reference>
<comment type="caution">
    <text evidence="1">The sequence shown here is derived from an EMBL/GenBank/DDBJ whole genome shotgun (WGS) entry which is preliminary data.</text>
</comment>
<name>A0ACB8T7E3_9AGAM</name>
<gene>
    <name evidence="1" type="ORF">BV25DRAFT_336546</name>
</gene>
<organism evidence="1 2">
    <name type="scientific">Artomyces pyxidatus</name>
    <dbReference type="NCBI Taxonomy" id="48021"/>
    <lineage>
        <taxon>Eukaryota</taxon>
        <taxon>Fungi</taxon>
        <taxon>Dikarya</taxon>
        <taxon>Basidiomycota</taxon>
        <taxon>Agaricomycotina</taxon>
        <taxon>Agaricomycetes</taxon>
        <taxon>Russulales</taxon>
        <taxon>Auriscalpiaceae</taxon>
        <taxon>Artomyces</taxon>
    </lineage>
</organism>